<accession>A0A9W3J700</accession>
<dbReference type="AlphaFoldDB" id="A0A9W3J700"/>
<protein>
    <submittedName>
        <fullName evidence="1">Uncharacterized protein</fullName>
    </submittedName>
</protein>
<evidence type="ECO:0000313" key="2">
    <source>
        <dbReference type="Proteomes" id="UP000005259"/>
    </source>
</evidence>
<dbReference type="EMBL" id="CP003752">
    <property type="protein sequence ID" value="AFQ15298.1"/>
    <property type="molecule type" value="Genomic_DNA"/>
</dbReference>
<gene>
    <name evidence="1" type="ORF">BTG_09160</name>
</gene>
<sequence>MVFLKINNSKTAHLEDLVLVAAIERFYDSLPDKWREIVADNIDCASYVDRKYEAHVLMENGMEIKIEIFYVEEDKDEEWIYKAYKVLL</sequence>
<proteinExistence type="predicted"/>
<name>A0A9W3J700_BACTU</name>
<dbReference type="KEGG" id="bti:BTG_09160"/>
<organism evidence="1 2">
    <name type="scientific">Bacillus thuringiensis HD-771</name>
    <dbReference type="NCBI Taxonomy" id="1218175"/>
    <lineage>
        <taxon>Bacteria</taxon>
        <taxon>Bacillati</taxon>
        <taxon>Bacillota</taxon>
        <taxon>Bacilli</taxon>
        <taxon>Bacillales</taxon>
        <taxon>Bacillaceae</taxon>
        <taxon>Bacillus</taxon>
        <taxon>Bacillus cereus group</taxon>
    </lineage>
</organism>
<dbReference type="Proteomes" id="UP000005259">
    <property type="component" value="Chromosome"/>
</dbReference>
<reference evidence="1 2" key="1">
    <citation type="submission" date="2012-08" db="EMBL/GenBank/DDBJ databases">
        <authorList>
            <person name="Doggett N."/>
            <person name="Teshima H."/>
            <person name="Bruce D."/>
            <person name="Detter J.C."/>
            <person name="Johnson S.L."/>
            <person name="Han C."/>
        </authorList>
    </citation>
    <scope>NUCLEOTIDE SEQUENCE [LARGE SCALE GENOMIC DNA]</scope>
    <source>
        <strain evidence="1 2">HD-771</strain>
    </source>
</reference>
<evidence type="ECO:0000313" key="1">
    <source>
        <dbReference type="EMBL" id="AFQ15298.1"/>
    </source>
</evidence>